<dbReference type="InterPro" id="IPR001461">
    <property type="entry name" value="Aspartic_peptidase_A1"/>
</dbReference>
<accession>A0ABR3G0E2</accession>
<comment type="similarity">
    <text evidence="1">Belongs to the peptidase A1 family.</text>
</comment>
<comment type="caution">
    <text evidence="5">The sequence shown here is derived from an EMBL/GenBank/DDBJ whole genome shotgun (WGS) entry which is preliminary data.</text>
</comment>
<feature type="chain" id="PRO_5045085268" description="Peptidase A1 domain-containing protein" evidence="3">
    <location>
        <begin position="19"/>
        <end position="557"/>
    </location>
</feature>
<dbReference type="Proteomes" id="UP001465976">
    <property type="component" value="Unassembled WGS sequence"/>
</dbReference>
<evidence type="ECO:0000313" key="5">
    <source>
        <dbReference type="EMBL" id="KAL0581265.1"/>
    </source>
</evidence>
<evidence type="ECO:0000256" key="3">
    <source>
        <dbReference type="SAM" id="SignalP"/>
    </source>
</evidence>
<dbReference type="PANTHER" id="PTHR47966:SF51">
    <property type="entry name" value="BETA-SITE APP-CLEAVING ENZYME, ISOFORM A-RELATED"/>
    <property type="match status" value="1"/>
</dbReference>
<protein>
    <recommendedName>
        <fullName evidence="4">Peptidase A1 domain-containing protein</fullName>
    </recommendedName>
</protein>
<dbReference type="Gene3D" id="2.40.70.10">
    <property type="entry name" value="Acid Proteases"/>
    <property type="match status" value="3"/>
</dbReference>
<organism evidence="5 6">
    <name type="scientific">Marasmius crinis-equi</name>
    <dbReference type="NCBI Taxonomy" id="585013"/>
    <lineage>
        <taxon>Eukaryota</taxon>
        <taxon>Fungi</taxon>
        <taxon>Dikarya</taxon>
        <taxon>Basidiomycota</taxon>
        <taxon>Agaricomycotina</taxon>
        <taxon>Agaricomycetes</taxon>
        <taxon>Agaricomycetidae</taxon>
        <taxon>Agaricales</taxon>
        <taxon>Marasmiineae</taxon>
        <taxon>Marasmiaceae</taxon>
        <taxon>Marasmius</taxon>
    </lineage>
</organism>
<proteinExistence type="inferred from homology"/>
<feature type="domain" description="Peptidase A1" evidence="4">
    <location>
        <begin position="59"/>
        <end position="467"/>
    </location>
</feature>
<dbReference type="CDD" id="cd05471">
    <property type="entry name" value="pepsin_like"/>
    <property type="match status" value="1"/>
</dbReference>
<name>A0ABR3G0E2_9AGAR</name>
<dbReference type="EMBL" id="JBAHYK010000013">
    <property type="protein sequence ID" value="KAL0581265.1"/>
    <property type="molecule type" value="Genomic_DNA"/>
</dbReference>
<dbReference type="InterPro" id="IPR033121">
    <property type="entry name" value="PEPTIDASE_A1"/>
</dbReference>
<dbReference type="PROSITE" id="PS51767">
    <property type="entry name" value="PEPTIDASE_A1"/>
    <property type="match status" value="1"/>
</dbReference>
<dbReference type="Pfam" id="PF00026">
    <property type="entry name" value="Asp"/>
    <property type="match status" value="2"/>
</dbReference>
<evidence type="ECO:0000259" key="4">
    <source>
        <dbReference type="PROSITE" id="PS51767"/>
    </source>
</evidence>
<feature type="region of interest" description="Disordered" evidence="2">
    <location>
        <begin position="495"/>
        <end position="535"/>
    </location>
</feature>
<reference evidence="5 6" key="1">
    <citation type="submission" date="2024-02" db="EMBL/GenBank/DDBJ databases">
        <title>A draft genome for the cacao thread blight pathogen Marasmius crinis-equi.</title>
        <authorList>
            <person name="Cohen S.P."/>
            <person name="Baruah I.K."/>
            <person name="Amoako-Attah I."/>
            <person name="Bukari Y."/>
            <person name="Meinhardt L.W."/>
            <person name="Bailey B.A."/>
        </authorList>
    </citation>
    <scope>NUCLEOTIDE SEQUENCE [LARGE SCALE GENOMIC DNA]</scope>
    <source>
        <strain evidence="5 6">GH-76</strain>
    </source>
</reference>
<dbReference type="SUPFAM" id="SSF50630">
    <property type="entry name" value="Acid proteases"/>
    <property type="match status" value="1"/>
</dbReference>
<dbReference type="InterPro" id="IPR034164">
    <property type="entry name" value="Pepsin-like_dom"/>
</dbReference>
<sequence length="557" mass="60160">MWGWPLTVLLLLLNPVSSTFVGEKRTENGLHIPLHRKRTSSLERRDLVVGLGDYYDVSYNVLLKIGNAVIPLIIDTGSSDLWVVADTCQSEVCQPESSVSDARYQQASFQSSNLDVQLFYGDSFTGTYAFGLIGKDSVNLAGSGVQNQYFGAINNTNTSVLLAGSSGIFGLGFPINSAIWVELFQANYRVNNRRGLGDPIRPPHTYNRLDFPPIAKLTGLSSGHGLNTRQSSTTSEISTILSSWDPYGPFISRLISSQNLRPFITITLQRDTIDAGGNAGLMSIGELPPGVKNESLTWVPIRAYGPEQDGLAGPPDSTGERYPIAWEVPLDDVYLDGEKLPRSTLASSDISFSALLDTGNSLLRGPADTVQLIQQKLGGTRFSCGTPHTLTFEIGGKMFPVDPRDFITKDSVRQCGMNVVTTDTPKTGSGYLYSWSLGDPFLKSVLSSYYYGNLTYPSRDPPRLGLLSTVPSDANERYENAVEAAGDRFPAFAEPPPDSKPTVFNTDPNGVPLAQPTGRSKGSGGNKNGALPGPTTRVGLPSWLGSMFVATGTYLWG</sequence>
<evidence type="ECO:0000256" key="2">
    <source>
        <dbReference type="SAM" id="MobiDB-lite"/>
    </source>
</evidence>
<dbReference type="InterPro" id="IPR021109">
    <property type="entry name" value="Peptidase_aspartic_dom_sf"/>
</dbReference>
<dbReference type="PANTHER" id="PTHR47966">
    <property type="entry name" value="BETA-SITE APP-CLEAVING ENZYME, ISOFORM A-RELATED"/>
    <property type="match status" value="1"/>
</dbReference>
<keyword evidence="3" id="KW-0732">Signal</keyword>
<keyword evidence="6" id="KW-1185">Reference proteome</keyword>
<feature type="signal peptide" evidence="3">
    <location>
        <begin position="1"/>
        <end position="18"/>
    </location>
</feature>
<dbReference type="PRINTS" id="PR00792">
    <property type="entry name" value="PEPSIN"/>
</dbReference>
<evidence type="ECO:0000256" key="1">
    <source>
        <dbReference type="ARBA" id="ARBA00007447"/>
    </source>
</evidence>
<evidence type="ECO:0000313" key="6">
    <source>
        <dbReference type="Proteomes" id="UP001465976"/>
    </source>
</evidence>
<gene>
    <name evidence="5" type="ORF">V5O48_000748</name>
</gene>